<feature type="domain" description="DUF7730" evidence="1">
    <location>
        <begin position="13"/>
        <end position="141"/>
    </location>
</feature>
<dbReference type="InterPro" id="IPR038883">
    <property type="entry name" value="AN11006-like"/>
</dbReference>
<name>A0A1Y1ZI33_9PLEO</name>
<accession>A0A1Y1ZI33</accession>
<protein>
    <recommendedName>
        <fullName evidence="1">DUF7730 domain-containing protein</fullName>
    </recommendedName>
</protein>
<dbReference type="EMBL" id="MCFA01000080">
    <property type="protein sequence ID" value="ORY09920.1"/>
    <property type="molecule type" value="Genomic_DNA"/>
</dbReference>
<dbReference type="PANTHER" id="PTHR42085">
    <property type="entry name" value="F-BOX DOMAIN-CONTAINING PROTEIN"/>
    <property type="match status" value="1"/>
</dbReference>
<sequence length="279" mass="31974">MHEASSSSPEQASRSPLLRLPIELRRHIYHYVLPTTSTCDVRLQRKDFEQAERSEYNLTFVRENLGNGVWKMQKTQPKTDRETGNDIVWQRGSIGLLATSHQIHEECVDMIYGENVFVIDVAFDSIKFRYRWLLPSNLTPSRTYSFLDHFSQRNLMRIRNYVINVEHVDDYTGMIKFNCGGRGLSAGIRAQVQTLVDLLSVVPCLHRLQIHLIDGAISRVRFPSGRVHRVQDEKNYSQSQTVLDPFHRIYGVRKAEITGVSAEYGEALGRAVTATRVPA</sequence>
<dbReference type="STRING" id="1231657.A0A1Y1ZI33"/>
<evidence type="ECO:0000313" key="3">
    <source>
        <dbReference type="Proteomes" id="UP000193144"/>
    </source>
</evidence>
<dbReference type="OrthoDB" id="62952at2759"/>
<evidence type="ECO:0000259" key="1">
    <source>
        <dbReference type="Pfam" id="PF24864"/>
    </source>
</evidence>
<organism evidence="2 3">
    <name type="scientific">Clohesyomyces aquaticus</name>
    <dbReference type="NCBI Taxonomy" id="1231657"/>
    <lineage>
        <taxon>Eukaryota</taxon>
        <taxon>Fungi</taxon>
        <taxon>Dikarya</taxon>
        <taxon>Ascomycota</taxon>
        <taxon>Pezizomycotina</taxon>
        <taxon>Dothideomycetes</taxon>
        <taxon>Pleosporomycetidae</taxon>
        <taxon>Pleosporales</taxon>
        <taxon>Lindgomycetaceae</taxon>
        <taxon>Clohesyomyces</taxon>
    </lineage>
</organism>
<reference evidence="2 3" key="1">
    <citation type="submission" date="2016-07" db="EMBL/GenBank/DDBJ databases">
        <title>Pervasive Adenine N6-methylation of Active Genes in Fungi.</title>
        <authorList>
            <consortium name="DOE Joint Genome Institute"/>
            <person name="Mondo S.J."/>
            <person name="Dannebaum R.O."/>
            <person name="Kuo R.C."/>
            <person name="Labutti K."/>
            <person name="Haridas S."/>
            <person name="Kuo A."/>
            <person name="Salamov A."/>
            <person name="Ahrendt S.R."/>
            <person name="Lipzen A."/>
            <person name="Sullivan W."/>
            <person name="Andreopoulos W.B."/>
            <person name="Clum A."/>
            <person name="Lindquist E."/>
            <person name="Daum C."/>
            <person name="Ramamoorthy G.K."/>
            <person name="Gryganskyi A."/>
            <person name="Culley D."/>
            <person name="Magnuson J.K."/>
            <person name="James T.Y."/>
            <person name="O'Malley M.A."/>
            <person name="Stajich J.E."/>
            <person name="Spatafora J.W."/>
            <person name="Visel A."/>
            <person name="Grigoriev I.V."/>
        </authorList>
    </citation>
    <scope>NUCLEOTIDE SEQUENCE [LARGE SCALE GENOMIC DNA]</scope>
    <source>
        <strain evidence="2 3">CBS 115471</strain>
    </source>
</reference>
<dbReference type="PANTHER" id="PTHR42085:SF7">
    <property type="entry name" value="F-BOX DOMAIN-CONTAINING PROTEIN"/>
    <property type="match status" value="1"/>
</dbReference>
<keyword evidence="3" id="KW-1185">Reference proteome</keyword>
<dbReference type="InterPro" id="IPR056632">
    <property type="entry name" value="DUF7730"/>
</dbReference>
<gene>
    <name evidence="2" type="ORF">BCR34DRAFT_602510</name>
</gene>
<evidence type="ECO:0000313" key="2">
    <source>
        <dbReference type="EMBL" id="ORY09920.1"/>
    </source>
</evidence>
<dbReference type="Proteomes" id="UP000193144">
    <property type="component" value="Unassembled WGS sequence"/>
</dbReference>
<dbReference type="Pfam" id="PF24864">
    <property type="entry name" value="DUF7730"/>
    <property type="match status" value="1"/>
</dbReference>
<comment type="caution">
    <text evidence="2">The sequence shown here is derived from an EMBL/GenBank/DDBJ whole genome shotgun (WGS) entry which is preliminary data.</text>
</comment>
<proteinExistence type="predicted"/>
<dbReference type="AlphaFoldDB" id="A0A1Y1ZI33"/>